<evidence type="ECO:0000313" key="3">
    <source>
        <dbReference type="Proteomes" id="UP000056750"/>
    </source>
</evidence>
<reference evidence="2" key="2">
    <citation type="submission" date="2023-07" db="EMBL/GenBank/DDBJ databases">
        <title>Genome content predicts the carbon catabolic preferences of heterotrophic bacteria.</title>
        <authorList>
            <person name="Gralka M."/>
        </authorList>
    </citation>
    <scope>NUCLEOTIDE SEQUENCE</scope>
    <source>
        <strain evidence="2">F2M12</strain>
    </source>
</reference>
<sequence length="153" mass="17285">MNLQRLCPVYRKWLQLNPSHAREHRIAMQVQTQQAHQAGKYNEARSLGYQTFEAAKVVLTALQPVNDTIDKSIHEDVLAFGTMAMYLSSLLHKEDKKLEAHQILQECHQQLIAILPLHASKPSVCKLIYAIQVALEQGSGAMPAEHQQALMLH</sequence>
<dbReference type="EMBL" id="CP013926">
    <property type="protein sequence ID" value="AMJ76181.1"/>
    <property type="molecule type" value="Genomic_DNA"/>
</dbReference>
<protein>
    <submittedName>
        <fullName evidence="2">Uncharacterized protein</fullName>
    </submittedName>
</protein>
<dbReference type="EMBL" id="JAUOQI010000003">
    <property type="protein sequence ID" value="MDO6576700.1"/>
    <property type="molecule type" value="Genomic_DNA"/>
</dbReference>
<evidence type="ECO:0000313" key="4">
    <source>
        <dbReference type="Proteomes" id="UP001170717"/>
    </source>
</evidence>
<dbReference type="Proteomes" id="UP001170717">
    <property type="component" value="Unassembled WGS sequence"/>
</dbReference>
<accession>A0AAW7YWD3</accession>
<dbReference type="Proteomes" id="UP000056750">
    <property type="component" value="Chromosome"/>
</dbReference>
<keyword evidence="3" id="KW-1185">Reference proteome</keyword>
<evidence type="ECO:0000313" key="2">
    <source>
        <dbReference type="EMBL" id="MDO6576700.1"/>
    </source>
</evidence>
<evidence type="ECO:0000313" key="1">
    <source>
        <dbReference type="EMBL" id="AMJ76181.1"/>
    </source>
</evidence>
<dbReference type="AlphaFoldDB" id="A0AAW7YWD3"/>
<name>A0AAW7YWD3_9ALTE</name>
<dbReference type="RefSeq" id="WP_057795106.1">
    <property type="nucleotide sequence ID" value="NZ_CAXIBE010000002.1"/>
</dbReference>
<dbReference type="GeneID" id="83260155"/>
<dbReference type="KEGG" id="asq:AVL57_20750"/>
<organism evidence="2 4">
    <name type="scientific">Alteromonas stellipolaris</name>
    <dbReference type="NCBI Taxonomy" id="233316"/>
    <lineage>
        <taxon>Bacteria</taxon>
        <taxon>Pseudomonadati</taxon>
        <taxon>Pseudomonadota</taxon>
        <taxon>Gammaproteobacteria</taxon>
        <taxon>Alteromonadales</taxon>
        <taxon>Alteromonadaceae</taxon>
        <taxon>Alteromonas/Salinimonas group</taxon>
        <taxon>Alteromonas</taxon>
    </lineage>
</organism>
<proteinExistence type="predicted"/>
<gene>
    <name evidence="1" type="ORF">AVL57_20750</name>
    <name evidence="2" type="ORF">Q4527_04820</name>
</gene>
<reference evidence="1 3" key="1">
    <citation type="submission" date="2015-12" db="EMBL/GenBank/DDBJ databases">
        <title>Intraspecies pangenome expansion in the marine bacterium Alteromonas.</title>
        <authorList>
            <person name="Lopez-Perez M."/>
            <person name="Rodriguez-Valera F."/>
        </authorList>
    </citation>
    <scope>NUCLEOTIDE SEQUENCE [LARGE SCALE GENOMIC DNA]</scope>
    <source>
        <strain evidence="1 3">LMG 21861</strain>
    </source>
</reference>